<dbReference type="EMBL" id="LAZR01027807">
    <property type="protein sequence ID" value="KKL64558.1"/>
    <property type="molecule type" value="Genomic_DNA"/>
</dbReference>
<protein>
    <submittedName>
        <fullName evidence="1">Uncharacterized protein</fullName>
    </submittedName>
</protein>
<reference evidence="1" key="1">
    <citation type="journal article" date="2015" name="Nature">
        <title>Complex archaea that bridge the gap between prokaryotes and eukaryotes.</title>
        <authorList>
            <person name="Spang A."/>
            <person name="Saw J.H."/>
            <person name="Jorgensen S.L."/>
            <person name="Zaremba-Niedzwiedzka K."/>
            <person name="Martijn J."/>
            <person name="Lind A.E."/>
            <person name="van Eijk R."/>
            <person name="Schleper C."/>
            <person name="Guy L."/>
            <person name="Ettema T.J."/>
        </authorList>
    </citation>
    <scope>NUCLEOTIDE SEQUENCE</scope>
</reference>
<comment type="caution">
    <text evidence="1">The sequence shown here is derived from an EMBL/GenBank/DDBJ whole genome shotgun (WGS) entry which is preliminary data.</text>
</comment>
<feature type="non-terminal residue" evidence="1">
    <location>
        <position position="34"/>
    </location>
</feature>
<evidence type="ECO:0000313" key="1">
    <source>
        <dbReference type="EMBL" id="KKL64558.1"/>
    </source>
</evidence>
<organism evidence="1">
    <name type="scientific">marine sediment metagenome</name>
    <dbReference type="NCBI Taxonomy" id="412755"/>
    <lineage>
        <taxon>unclassified sequences</taxon>
        <taxon>metagenomes</taxon>
        <taxon>ecological metagenomes</taxon>
    </lineage>
</organism>
<proteinExistence type="predicted"/>
<sequence>MRPKKIITILLLSFFWSGFLVITPALALSVDEVT</sequence>
<accession>A0A0F9DRX5</accession>
<gene>
    <name evidence="1" type="ORF">LCGC14_2163790</name>
</gene>
<dbReference type="AlphaFoldDB" id="A0A0F9DRX5"/>
<name>A0A0F9DRX5_9ZZZZ</name>